<dbReference type="InterPro" id="IPR049939">
    <property type="entry name" value="NifE-like"/>
</dbReference>
<dbReference type="Gene3D" id="3.40.50.12380">
    <property type="entry name" value="Nitrogenase MoFe cofactor biosynthesis protein NifE, C-terminal"/>
    <property type="match status" value="1"/>
</dbReference>
<dbReference type="PROSITE" id="PS00699">
    <property type="entry name" value="NITROGENASE_1_1"/>
    <property type="match status" value="1"/>
</dbReference>
<organism evidence="8 9">
    <name type="scientific">Komagataeibacter swingsii</name>
    <dbReference type="NCBI Taxonomy" id="215220"/>
    <lineage>
        <taxon>Bacteria</taxon>
        <taxon>Pseudomonadati</taxon>
        <taxon>Pseudomonadota</taxon>
        <taxon>Alphaproteobacteria</taxon>
        <taxon>Acetobacterales</taxon>
        <taxon>Acetobacteraceae</taxon>
        <taxon>Komagataeibacter</taxon>
    </lineage>
</organism>
<proteinExistence type="inferred from homology"/>
<dbReference type="SUPFAM" id="SSF53807">
    <property type="entry name" value="Helical backbone' metal receptor"/>
    <property type="match status" value="1"/>
</dbReference>
<dbReference type="GO" id="GO:0016163">
    <property type="term" value="F:nitrogenase activity"/>
    <property type="evidence" value="ECO:0007669"/>
    <property type="project" value="InterPro"/>
</dbReference>
<evidence type="ECO:0000256" key="4">
    <source>
        <dbReference type="ARBA" id="ARBA00013280"/>
    </source>
</evidence>
<dbReference type="PANTHER" id="PTHR42956:SF1">
    <property type="entry name" value="NITROGENASE IRON-MOLYBDENUM COFACTOR BIOSYNTHESIS PROTEIN NIFE"/>
    <property type="match status" value="1"/>
</dbReference>
<dbReference type="AlphaFoldDB" id="A0A2V4SAD2"/>
<dbReference type="PANTHER" id="PTHR42956">
    <property type="entry name" value="NITROGENASE IRON-MOLYBDENUM COFACTOR BIOSYNTHESIS PROTEIN NIFE"/>
    <property type="match status" value="1"/>
</dbReference>
<keyword evidence="9" id="KW-1185">Reference proteome</keyword>
<dbReference type="CDD" id="cd01968">
    <property type="entry name" value="Nitrogenase_NifE_I"/>
    <property type="match status" value="1"/>
</dbReference>
<evidence type="ECO:0000256" key="1">
    <source>
        <dbReference type="ARBA" id="ARBA00003171"/>
    </source>
</evidence>
<protein>
    <recommendedName>
        <fullName evidence="4">Nitrogenase iron-molybdenum cofactor biosynthesis protein NifE</fullName>
    </recommendedName>
</protein>
<dbReference type="NCBIfam" id="TIGR01283">
    <property type="entry name" value="nifE"/>
    <property type="match status" value="1"/>
</dbReference>
<evidence type="ECO:0000259" key="7">
    <source>
        <dbReference type="Pfam" id="PF00148"/>
    </source>
</evidence>
<evidence type="ECO:0000256" key="5">
    <source>
        <dbReference type="ARBA" id="ARBA00023231"/>
    </source>
</evidence>
<evidence type="ECO:0000256" key="3">
    <source>
        <dbReference type="ARBA" id="ARBA00011002"/>
    </source>
</evidence>
<comment type="function">
    <text evidence="1">This protein may play a role in the biosynthesis of the prosthetic group of nitrogenase (FeMo cofactor).</text>
</comment>
<dbReference type="EMBL" id="NKUB01000017">
    <property type="protein sequence ID" value="PYD68968.1"/>
    <property type="molecule type" value="Genomic_DNA"/>
</dbReference>
<name>A0A2V4SAD2_9PROT</name>
<dbReference type="InterPro" id="IPR000510">
    <property type="entry name" value="Nase/OxRdtase_comp1"/>
</dbReference>
<dbReference type="RefSeq" id="WP_110557309.1">
    <property type="nucleotide sequence ID" value="NZ_NKUB01000017.1"/>
</dbReference>
<dbReference type="UniPathway" id="UPA00782"/>
<comment type="pathway">
    <text evidence="2">Cofactor biosynthesis; Fe-Mo cofactor biosynthesis.</text>
</comment>
<dbReference type="Proteomes" id="UP000247371">
    <property type="component" value="Unassembled WGS sequence"/>
</dbReference>
<evidence type="ECO:0000256" key="6">
    <source>
        <dbReference type="RuleBase" id="RU004021"/>
    </source>
</evidence>
<comment type="similarity">
    <text evidence="3 6">Belongs to the NifD/NifK/NifE/NifN family.</text>
</comment>
<evidence type="ECO:0000313" key="8">
    <source>
        <dbReference type="EMBL" id="PYD68968.1"/>
    </source>
</evidence>
<keyword evidence="5 6" id="KW-0535">Nitrogen fixation</keyword>
<dbReference type="Gene3D" id="3.40.50.1980">
    <property type="entry name" value="Nitrogenase molybdenum iron protein domain"/>
    <property type="match status" value="1"/>
</dbReference>
<dbReference type="Pfam" id="PF00148">
    <property type="entry name" value="Oxidored_nitro"/>
    <property type="match status" value="1"/>
</dbReference>
<evidence type="ECO:0000256" key="2">
    <source>
        <dbReference type="ARBA" id="ARBA00005155"/>
    </source>
</evidence>
<reference evidence="8 9" key="1">
    <citation type="submission" date="2017-07" db="EMBL/GenBank/DDBJ databases">
        <title>A draft genome sequence of Komagataeibacter swingsii LMG 22125.</title>
        <authorList>
            <person name="Skraban J."/>
            <person name="Cleenwerck I."/>
            <person name="Vandamme P."/>
            <person name="Trcek J."/>
        </authorList>
    </citation>
    <scope>NUCLEOTIDE SEQUENCE [LARGE SCALE GENOMIC DNA]</scope>
    <source>
        <strain evidence="8 9">LMG 22125</strain>
    </source>
</reference>
<dbReference type="InterPro" id="IPR005973">
    <property type="entry name" value="NifE"/>
</dbReference>
<feature type="domain" description="Nitrogenase/oxidoreductase component 1" evidence="7">
    <location>
        <begin position="46"/>
        <end position="446"/>
    </location>
</feature>
<evidence type="ECO:0000313" key="9">
    <source>
        <dbReference type="Proteomes" id="UP000247371"/>
    </source>
</evidence>
<dbReference type="PROSITE" id="PS00090">
    <property type="entry name" value="NITROGENASE_1_2"/>
    <property type="match status" value="1"/>
</dbReference>
<sequence>MSDALKAKVAELFNEPGCDKNLAKGEKERKKGCSKPLTPGAAAGGCAFDGAKIALQPITDVVHLVHGPLACEGNGWDNRHAASSGPQLYRLGVTTDLSQMDIVMGTGEKRLYKAIREVISRYAPPAVFVYATCVPALIGDDIVAVCAHATSRLGTPCIPVNAPGFVGSKNLGNKLAGEALLDHVIGTMEPETSTVFDINILGEYNLSGELWQVRPLFDALGIRVHACMTGDARYREVASAHRSRVNMMVCSTALINIARKMEERWGIPYFEGSFYGIGDTSAALRSVARLLVARGAPADLIERTEALVTAEEARAWARIAPYRQRLTGKRVLLYTGGVKSWSIVSALQEVGMVVVGTSVRKSTENDKQKIKDLMGGDAHMVDSIPPREMYAQLRRGDADILLSGGRTQFVALKARVPWLDINQERHQAYAGYDGMVTLVRELDRALSNPVWADVRRPAPWEQGDTEDWLDDNVPRLVPVAREG</sequence>
<dbReference type="GO" id="GO:0065003">
    <property type="term" value="P:protein-containing complex assembly"/>
    <property type="evidence" value="ECO:0007669"/>
    <property type="project" value="InterPro"/>
</dbReference>
<comment type="caution">
    <text evidence="8">The sequence shown here is derived from an EMBL/GenBank/DDBJ whole genome shotgun (WGS) entry which is preliminary data.</text>
</comment>
<dbReference type="InterPro" id="IPR000318">
    <property type="entry name" value="Nase_comp1_CS"/>
</dbReference>
<gene>
    <name evidence="8" type="ORF">CFR76_12320</name>
</gene>
<accession>A0A2V4SAD2</accession>